<gene>
    <name evidence="9" type="ORF">F6S87_01650</name>
</gene>
<dbReference type="Gene3D" id="3.40.50.300">
    <property type="entry name" value="P-loop containing nucleotide triphosphate hydrolases"/>
    <property type="match status" value="2"/>
</dbReference>
<feature type="compositionally biased region" description="Basic residues" evidence="6">
    <location>
        <begin position="658"/>
        <end position="668"/>
    </location>
</feature>
<dbReference type="SMART" id="SM00487">
    <property type="entry name" value="DEXDc"/>
    <property type="match status" value="1"/>
</dbReference>
<evidence type="ECO:0000313" key="10">
    <source>
        <dbReference type="Proteomes" id="UP000469292"/>
    </source>
</evidence>
<evidence type="ECO:0000256" key="5">
    <source>
        <dbReference type="ARBA" id="ARBA00038437"/>
    </source>
</evidence>
<dbReference type="AlphaFoldDB" id="A0A6I5MXN6"/>
<dbReference type="InterPro" id="IPR001650">
    <property type="entry name" value="Helicase_C-like"/>
</dbReference>
<evidence type="ECO:0000256" key="6">
    <source>
        <dbReference type="SAM" id="MobiDB-lite"/>
    </source>
</evidence>
<proteinExistence type="inferred from homology"/>
<organism evidence="9 10">
    <name type="scientific">Bifidobacterium choloepi</name>
    <dbReference type="NCBI Taxonomy" id="2614131"/>
    <lineage>
        <taxon>Bacteria</taxon>
        <taxon>Bacillati</taxon>
        <taxon>Actinomycetota</taxon>
        <taxon>Actinomycetes</taxon>
        <taxon>Bifidobacteriales</taxon>
        <taxon>Bifidobacteriaceae</taxon>
        <taxon>Bifidobacterium</taxon>
    </lineage>
</organism>
<dbReference type="GO" id="GO:0003724">
    <property type="term" value="F:RNA helicase activity"/>
    <property type="evidence" value="ECO:0007669"/>
    <property type="project" value="TreeGrafter"/>
</dbReference>
<keyword evidence="10" id="KW-1185">Reference proteome</keyword>
<feature type="compositionally biased region" description="Gly residues" evidence="6">
    <location>
        <begin position="445"/>
        <end position="464"/>
    </location>
</feature>
<evidence type="ECO:0000259" key="7">
    <source>
        <dbReference type="PROSITE" id="PS51192"/>
    </source>
</evidence>
<keyword evidence="1" id="KW-0547">Nucleotide-binding</keyword>
<protein>
    <submittedName>
        <fullName evidence="9">DEAD/DEAH box helicase</fullName>
    </submittedName>
</protein>
<evidence type="ECO:0000256" key="2">
    <source>
        <dbReference type="ARBA" id="ARBA00022801"/>
    </source>
</evidence>
<dbReference type="Pfam" id="PF00271">
    <property type="entry name" value="Helicase_C"/>
    <property type="match status" value="1"/>
</dbReference>
<feature type="domain" description="Helicase C-terminal" evidence="8">
    <location>
        <begin position="274"/>
        <end position="421"/>
    </location>
</feature>
<dbReference type="GO" id="GO:0005524">
    <property type="term" value="F:ATP binding"/>
    <property type="evidence" value="ECO:0007669"/>
    <property type="project" value="UniProtKB-KW"/>
</dbReference>
<dbReference type="EMBL" id="VYSG01000001">
    <property type="protein sequence ID" value="NEG69348.1"/>
    <property type="molecule type" value="Genomic_DNA"/>
</dbReference>
<dbReference type="GO" id="GO:0003676">
    <property type="term" value="F:nucleic acid binding"/>
    <property type="evidence" value="ECO:0007669"/>
    <property type="project" value="InterPro"/>
</dbReference>
<feature type="compositionally biased region" description="Basic and acidic residues" evidence="6">
    <location>
        <begin position="611"/>
        <end position="628"/>
    </location>
</feature>
<dbReference type="GO" id="GO:0016787">
    <property type="term" value="F:hydrolase activity"/>
    <property type="evidence" value="ECO:0007669"/>
    <property type="project" value="UniProtKB-KW"/>
</dbReference>
<dbReference type="SMART" id="SM00490">
    <property type="entry name" value="HELICc"/>
    <property type="match status" value="1"/>
</dbReference>
<dbReference type="CDD" id="cd18787">
    <property type="entry name" value="SF2_C_DEAD"/>
    <property type="match status" value="1"/>
</dbReference>
<dbReference type="InterPro" id="IPR011545">
    <property type="entry name" value="DEAD/DEAH_box_helicase_dom"/>
</dbReference>
<feature type="compositionally biased region" description="Basic and acidic residues" evidence="6">
    <location>
        <begin position="536"/>
        <end position="592"/>
    </location>
</feature>
<dbReference type="PANTHER" id="PTHR47959">
    <property type="entry name" value="ATP-DEPENDENT RNA HELICASE RHLE-RELATED"/>
    <property type="match status" value="1"/>
</dbReference>
<evidence type="ECO:0000313" key="9">
    <source>
        <dbReference type="EMBL" id="NEG69348.1"/>
    </source>
</evidence>
<keyword evidence="3 9" id="KW-0347">Helicase</keyword>
<dbReference type="PROSITE" id="PS51192">
    <property type="entry name" value="HELICASE_ATP_BIND_1"/>
    <property type="match status" value="1"/>
</dbReference>
<dbReference type="InterPro" id="IPR044742">
    <property type="entry name" value="DEAD/DEAH_RhlB"/>
</dbReference>
<dbReference type="Pfam" id="PF00270">
    <property type="entry name" value="DEAD"/>
    <property type="match status" value="1"/>
</dbReference>
<comment type="similarity">
    <text evidence="5">Belongs to the DEAD box helicase family.</text>
</comment>
<dbReference type="GO" id="GO:0005829">
    <property type="term" value="C:cytosol"/>
    <property type="evidence" value="ECO:0007669"/>
    <property type="project" value="TreeGrafter"/>
</dbReference>
<keyword evidence="2" id="KW-0378">Hydrolase</keyword>
<evidence type="ECO:0000256" key="4">
    <source>
        <dbReference type="ARBA" id="ARBA00022840"/>
    </source>
</evidence>
<sequence>MIVDDIIVNDSSDDDDAPAPMFAELGVPGPIVRVLDADGKKTAFPIQADTLPDSLAGRDVLGRGRTGSGKTLAFAIPMVARLGEVDFDDETTMSQFRKGVRQVQQRHREERMEKGFQPHPRGLIMAPTRELANQINDVLAPIAAIYGIETTTVYGGVRYQRQINDLRAGADIVVACPGRLEDLVEQGQLTLSDVRIVVLDEADEMADMGFLPPIKRILSQISDGAQHMLFSATLDHGVDGLVRQFLEDPKVHSVDEATSAVDSMTHHVFEISRNDKPALVKLLASGAGRRILFTRTKFQAKKLAKTLTQAGIPAAELHGNLSQNQRDRNLAAFEEGDVNVLVATDVAARGIDVSNVGLVVQVDPPEDSKSFLHRSGRTARAGKSGDVVTIMTTDQRRYVKHLVKQAGIDWKPVKVTLDDPLVMELVGEVAEPVFGWNLDKTQPAGGRGKNGRGGRNGRNGGRGGNRAERRGNSRGGLDERTGSSHDRKKKKKRSDSPEQARARKAAKLAKQQEQGSAAGFSLDSALGAENQRHVEAYERRQEREAARAEERRADRIAEKKEAARRRREEAWAYGDDRFDGSGRKGKRGDWKPGKSAGNGTRKAGNGGKRIHRDENVVREDLRGEDAKRHERRQQAHGQFGKDRPRKTKNGAKGSTSAHVKHQSRHNAKKNANPFRSAVGKKNRRH</sequence>
<dbReference type="InterPro" id="IPR014001">
    <property type="entry name" value="Helicase_ATP-bd"/>
</dbReference>
<dbReference type="PANTHER" id="PTHR47959:SF13">
    <property type="entry name" value="ATP-DEPENDENT RNA HELICASE RHLE"/>
    <property type="match status" value="1"/>
</dbReference>
<reference evidence="9 10" key="1">
    <citation type="submission" date="2019-09" db="EMBL/GenBank/DDBJ databases">
        <title>Phylogenetic characterization of a novel taxon of the genus Bifidobacterium: Bifidobacterium choloepi sp. nov.</title>
        <authorList>
            <person name="Modesto M."/>
            <person name="Satti M."/>
        </authorList>
    </citation>
    <scope>NUCLEOTIDE SEQUENCE [LARGE SCALE GENOMIC DNA]</scope>
    <source>
        <strain evidence="9 10">BRDM6</strain>
    </source>
</reference>
<dbReference type="CDD" id="cd00268">
    <property type="entry name" value="DEADc"/>
    <property type="match status" value="1"/>
</dbReference>
<evidence type="ECO:0000256" key="1">
    <source>
        <dbReference type="ARBA" id="ARBA00022741"/>
    </source>
</evidence>
<comment type="caution">
    <text evidence="9">The sequence shown here is derived from an EMBL/GenBank/DDBJ whole genome shotgun (WGS) entry which is preliminary data.</text>
</comment>
<feature type="compositionally biased region" description="Basic and acidic residues" evidence="6">
    <location>
        <begin position="465"/>
        <end position="485"/>
    </location>
</feature>
<name>A0A6I5MXN6_9BIFI</name>
<dbReference type="PROSITE" id="PS51194">
    <property type="entry name" value="HELICASE_CTER"/>
    <property type="match status" value="1"/>
</dbReference>
<dbReference type="InterPro" id="IPR027417">
    <property type="entry name" value="P-loop_NTPase"/>
</dbReference>
<dbReference type="SUPFAM" id="SSF52540">
    <property type="entry name" value="P-loop containing nucleoside triphosphate hydrolases"/>
    <property type="match status" value="1"/>
</dbReference>
<accession>A0A6I5MXN6</accession>
<dbReference type="Proteomes" id="UP000469292">
    <property type="component" value="Unassembled WGS sequence"/>
</dbReference>
<evidence type="ECO:0000259" key="8">
    <source>
        <dbReference type="PROSITE" id="PS51194"/>
    </source>
</evidence>
<dbReference type="RefSeq" id="WP_163227533.1">
    <property type="nucleotide sequence ID" value="NZ_VYSG01000001.1"/>
</dbReference>
<keyword evidence="4" id="KW-0067">ATP-binding</keyword>
<feature type="region of interest" description="Disordered" evidence="6">
    <location>
        <begin position="437"/>
        <end position="517"/>
    </location>
</feature>
<feature type="domain" description="Helicase ATP-binding" evidence="7">
    <location>
        <begin position="51"/>
        <end position="252"/>
    </location>
</feature>
<evidence type="ECO:0000256" key="3">
    <source>
        <dbReference type="ARBA" id="ARBA00022806"/>
    </source>
</evidence>
<feature type="region of interest" description="Disordered" evidence="6">
    <location>
        <begin position="536"/>
        <end position="685"/>
    </location>
</feature>
<dbReference type="InterPro" id="IPR050079">
    <property type="entry name" value="DEAD_box_RNA_helicase"/>
</dbReference>